<evidence type="ECO:0000313" key="6">
    <source>
        <dbReference type="Proteomes" id="UP000188320"/>
    </source>
</evidence>
<dbReference type="GO" id="GO:0005783">
    <property type="term" value="C:endoplasmic reticulum"/>
    <property type="evidence" value="ECO:0007669"/>
    <property type="project" value="TreeGrafter"/>
</dbReference>
<keyword evidence="6" id="KW-1185">Reference proteome</keyword>
<dbReference type="AlphaFoldDB" id="A0A1R1PG35"/>
<name>A0A1R1PG35_ZANCU</name>
<comment type="caution">
    <text evidence="5">The sequence shown here is derived from an EMBL/GenBank/DDBJ whole genome shotgun (WGS) entry which is preliminary data.</text>
</comment>
<evidence type="ECO:0000313" key="4">
    <source>
        <dbReference type="EMBL" id="OMH78746.1"/>
    </source>
</evidence>
<evidence type="ECO:0000256" key="1">
    <source>
        <dbReference type="ARBA" id="ARBA00022741"/>
    </source>
</evidence>
<dbReference type="GO" id="GO:0004467">
    <property type="term" value="F:long-chain fatty acid-CoA ligase activity"/>
    <property type="evidence" value="ECO:0007669"/>
    <property type="project" value="TreeGrafter"/>
</dbReference>
<dbReference type="Pfam" id="PF00501">
    <property type="entry name" value="AMP-binding"/>
    <property type="match status" value="1"/>
</dbReference>
<feature type="domain" description="AMP-dependent synthetase/ligase" evidence="3">
    <location>
        <begin position="25"/>
        <end position="431"/>
    </location>
</feature>
<dbReference type="InterPro" id="IPR000873">
    <property type="entry name" value="AMP-dep_synth/lig_dom"/>
</dbReference>
<dbReference type="PANTHER" id="PTHR43272">
    <property type="entry name" value="LONG-CHAIN-FATTY-ACID--COA LIGASE"/>
    <property type="match status" value="1"/>
</dbReference>
<keyword evidence="2" id="KW-0067">ATP-binding</keyword>
<dbReference type="SUPFAM" id="SSF56801">
    <property type="entry name" value="Acetyl-CoA synthetase-like"/>
    <property type="match status" value="1"/>
</dbReference>
<dbReference type="PROSITE" id="PS00455">
    <property type="entry name" value="AMP_BINDING"/>
    <property type="match status" value="1"/>
</dbReference>
<dbReference type="EMBL" id="LSSK01001401">
    <property type="protein sequence ID" value="OMH79812.1"/>
    <property type="molecule type" value="Genomic_DNA"/>
</dbReference>
<evidence type="ECO:0000313" key="5">
    <source>
        <dbReference type="EMBL" id="OMH79812.1"/>
    </source>
</evidence>
<dbReference type="InterPro" id="IPR020845">
    <property type="entry name" value="AMP-binding_CS"/>
</dbReference>
<reference evidence="6" key="1">
    <citation type="submission" date="2017-01" db="EMBL/GenBank/DDBJ databases">
        <authorList>
            <person name="Wang Y."/>
            <person name="White M."/>
            <person name="Kvist S."/>
            <person name="Moncalvo J.-M."/>
        </authorList>
    </citation>
    <scope>NUCLEOTIDE SEQUENCE [LARGE SCALE GENOMIC DNA]</scope>
    <source>
        <strain evidence="6">COL-18-3</strain>
    </source>
</reference>
<dbReference type="GO" id="GO:0005524">
    <property type="term" value="F:ATP binding"/>
    <property type="evidence" value="ECO:0007669"/>
    <property type="project" value="UniProtKB-KW"/>
</dbReference>
<protein>
    <submittedName>
        <fullName evidence="5">Long chain acyl-CoA synthetase 7, peroxisomal</fullName>
    </submittedName>
</protein>
<evidence type="ECO:0000259" key="3">
    <source>
        <dbReference type="Pfam" id="PF00501"/>
    </source>
</evidence>
<dbReference type="InterPro" id="IPR042099">
    <property type="entry name" value="ANL_N_sf"/>
</dbReference>
<accession>A0A1R1PG35</accession>
<dbReference type="Proteomes" id="UP000188320">
    <property type="component" value="Unassembled WGS sequence"/>
</dbReference>
<sequence length="613" mass="68729">MERHGENHKVFGYKPKIDDKGNFGPFKHFTYKEFQKRFRDFGSGLLLNGVHSGDFIGIFSKNCIEWIVTEYAGLNYDLISVPLYDTLGEEAMVHIINESDVKTVVCPGDKVPALVKIYEQVKHMLHTIVVIGELEQDLKEKAEQAGLKVLIFSEVEEQGAKNPNDYQTKATMDSIVTICYTSGTTGMPKGVVLTQKNFLCQIEGLSFIIEKKVVCNIGPEDSYLSVLPLAHVLERFIIHMLAYRGALICFSRGDITKMVDDIRELKPTIFVGVPRIFTRIRGRVISEIKKKGTIVSKMFEMGYNAKKENLRAGSQNHWLWDRLVFNKIREQLGGRIKLIVSGSAPISTEVLEFMKICFNCQVVEGYGLTETTGVTCLSFASDNDSGTVGGPFPTALVKLADVPDMNYLTTDKPYPRGEILLGGNPIASGYYKQPERTAEAFTSDGWFRTGDIGMIDDKGRVRIIDRKKNLFKLSQGEYVAPDKIENTYSDNPIVTASFVYGDSLKSYLVAVIVPEPPNLKKFLKERSISFDEDASVEQLCTESKIRKAVVAELNAFGRARGLKGFECIKNVHLEPKQFEVGEILTPAMKLKRHEAKVVYENVINELYAEIGDV</sequence>
<gene>
    <name evidence="5" type="ORF">AX774_g6757</name>
    <name evidence="4" type="ORF">AX774_g7857</name>
</gene>
<organism evidence="5 6">
    <name type="scientific">Zancudomyces culisetae</name>
    <name type="common">Gut fungus</name>
    <name type="synonym">Smittium culisetae</name>
    <dbReference type="NCBI Taxonomy" id="1213189"/>
    <lineage>
        <taxon>Eukaryota</taxon>
        <taxon>Fungi</taxon>
        <taxon>Fungi incertae sedis</taxon>
        <taxon>Zoopagomycota</taxon>
        <taxon>Kickxellomycotina</taxon>
        <taxon>Harpellomycetes</taxon>
        <taxon>Harpellales</taxon>
        <taxon>Legeriomycetaceae</taxon>
        <taxon>Zancudomyces</taxon>
    </lineage>
</organism>
<dbReference type="PANTHER" id="PTHR43272:SF33">
    <property type="entry name" value="AMP-BINDING DOMAIN-CONTAINING PROTEIN-RELATED"/>
    <property type="match status" value="1"/>
</dbReference>
<keyword evidence="1" id="KW-0547">Nucleotide-binding</keyword>
<dbReference type="EMBL" id="LSSK01001817">
    <property type="protein sequence ID" value="OMH78746.1"/>
    <property type="molecule type" value="Genomic_DNA"/>
</dbReference>
<evidence type="ECO:0000256" key="2">
    <source>
        <dbReference type="ARBA" id="ARBA00022840"/>
    </source>
</evidence>
<dbReference type="OrthoDB" id="1700726at2759"/>
<reference evidence="5" key="2">
    <citation type="submission" date="2017-01" db="EMBL/GenBank/DDBJ databases">
        <authorList>
            <person name="Mah S.A."/>
            <person name="Swanson W.J."/>
            <person name="Moy G.W."/>
            <person name="Vacquier V.D."/>
        </authorList>
    </citation>
    <scope>NUCLEOTIDE SEQUENCE [LARGE SCALE GENOMIC DNA]</scope>
    <source>
        <strain evidence="5">COL-18-3</strain>
    </source>
</reference>
<proteinExistence type="predicted"/>
<dbReference type="Gene3D" id="3.40.50.12780">
    <property type="entry name" value="N-terminal domain of ligase-like"/>
    <property type="match status" value="1"/>
</dbReference>
<dbReference type="GO" id="GO:0016020">
    <property type="term" value="C:membrane"/>
    <property type="evidence" value="ECO:0007669"/>
    <property type="project" value="TreeGrafter"/>
</dbReference>